<evidence type="ECO:0000313" key="7">
    <source>
        <dbReference type="EMBL" id="SVA51216.1"/>
    </source>
</evidence>
<comment type="subcellular location">
    <subcellularLocation>
        <location evidence="1">Membrane</location>
        <topology evidence="1">Multi-pass membrane protein</topology>
    </subcellularLocation>
</comment>
<evidence type="ECO:0000256" key="5">
    <source>
        <dbReference type="SAM" id="Phobius"/>
    </source>
</evidence>
<feature type="transmembrane region" description="Helical" evidence="5">
    <location>
        <begin position="415"/>
        <end position="435"/>
    </location>
</feature>
<evidence type="ECO:0000256" key="4">
    <source>
        <dbReference type="ARBA" id="ARBA00023136"/>
    </source>
</evidence>
<dbReference type="InterPro" id="IPR020846">
    <property type="entry name" value="MFS_dom"/>
</dbReference>
<feature type="transmembrane region" description="Helical" evidence="5">
    <location>
        <begin position="214"/>
        <end position="232"/>
    </location>
</feature>
<feature type="transmembrane region" description="Helical" evidence="5">
    <location>
        <begin position="185"/>
        <end position="208"/>
    </location>
</feature>
<dbReference type="GO" id="GO:0046943">
    <property type="term" value="F:carboxylic acid transmembrane transporter activity"/>
    <property type="evidence" value="ECO:0007669"/>
    <property type="project" value="TreeGrafter"/>
</dbReference>
<keyword evidence="3 5" id="KW-1133">Transmembrane helix</keyword>
<reference evidence="7" key="1">
    <citation type="submission" date="2018-05" db="EMBL/GenBank/DDBJ databases">
        <authorList>
            <person name="Lanie J.A."/>
            <person name="Ng W.-L."/>
            <person name="Kazmierczak K.M."/>
            <person name="Andrzejewski T.M."/>
            <person name="Davidsen T.M."/>
            <person name="Wayne K.J."/>
            <person name="Tettelin H."/>
            <person name="Glass J.I."/>
            <person name="Rusch D."/>
            <person name="Podicherti R."/>
            <person name="Tsui H.-C.T."/>
            <person name="Winkler M.E."/>
        </authorList>
    </citation>
    <scope>NUCLEOTIDE SEQUENCE</scope>
</reference>
<dbReference type="InterPro" id="IPR036259">
    <property type="entry name" value="MFS_trans_sf"/>
</dbReference>
<feature type="domain" description="Major facilitator superfamily (MFS) profile" evidence="6">
    <location>
        <begin position="120"/>
        <end position="502"/>
    </location>
</feature>
<evidence type="ECO:0000259" key="6">
    <source>
        <dbReference type="PROSITE" id="PS50850"/>
    </source>
</evidence>
<feature type="transmembrane region" description="Helical" evidence="5">
    <location>
        <begin position="158"/>
        <end position="178"/>
    </location>
</feature>
<gene>
    <name evidence="7" type="ORF">METZ01_LOCUS104070</name>
</gene>
<evidence type="ECO:0000256" key="2">
    <source>
        <dbReference type="ARBA" id="ARBA00022692"/>
    </source>
</evidence>
<name>A0A381WFB7_9ZZZZ</name>
<accession>A0A381WFB7</accession>
<feature type="transmembrane region" description="Helical" evidence="5">
    <location>
        <begin position="476"/>
        <end position="496"/>
    </location>
</feature>
<keyword evidence="2 5" id="KW-0812">Transmembrane</keyword>
<feature type="transmembrane region" description="Helical" evidence="5">
    <location>
        <begin position="447"/>
        <end position="470"/>
    </location>
</feature>
<feature type="transmembrane region" description="Helical" evidence="5">
    <location>
        <begin position="391"/>
        <end position="409"/>
    </location>
</feature>
<dbReference type="InterPro" id="IPR011701">
    <property type="entry name" value="MFS"/>
</dbReference>
<dbReference type="PROSITE" id="PS50850">
    <property type="entry name" value="MFS"/>
    <property type="match status" value="1"/>
</dbReference>
<feature type="transmembrane region" description="Helical" evidence="5">
    <location>
        <begin position="325"/>
        <end position="344"/>
    </location>
</feature>
<protein>
    <recommendedName>
        <fullName evidence="6">Major facilitator superfamily (MFS) profile domain-containing protein</fullName>
    </recommendedName>
</protein>
<dbReference type="Gene3D" id="1.20.1250.20">
    <property type="entry name" value="MFS general substrate transporter like domains"/>
    <property type="match status" value="2"/>
</dbReference>
<feature type="transmembrane region" description="Helical" evidence="5">
    <location>
        <begin position="120"/>
        <end position="146"/>
    </location>
</feature>
<keyword evidence="4 5" id="KW-0472">Membrane</keyword>
<dbReference type="AlphaFoldDB" id="A0A381WFB7"/>
<dbReference type="Pfam" id="PF00083">
    <property type="entry name" value="Sugar_tr"/>
    <property type="match status" value="1"/>
</dbReference>
<dbReference type="CDD" id="cd06174">
    <property type="entry name" value="MFS"/>
    <property type="match status" value="1"/>
</dbReference>
<feature type="transmembrane region" description="Helical" evidence="5">
    <location>
        <begin position="244"/>
        <end position="264"/>
    </location>
</feature>
<evidence type="ECO:0000256" key="3">
    <source>
        <dbReference type="ARBA" id="ARBA00022989"/>
    </source>
</evidence>
<evidence type="ECO:0000256" key="1">
    <source>
        <dbReference type="ARBA" id="ARBA00004141"/>
    </source>
</evidence>
<sequence length="517" mass="55376">MLRHAPDRKGAPITRTSHDLVVDDAGLAELRTPRDDLVGERADGDDRFVLDHGPFERYERTLVVAPAPEGRHRVTESFAYQLALPVWSVLFALPMRLGLHHRRTPWWAPPDRLDARAARVMALLACIQVVDGYLGTVISQTITFAADEFDRGDTAQGVTLAVIRLGVLVALGVMFLADRKGRRRLLLATATAAVLFTALGALSTGLWFLGGSQLFARGLTTGMGILIGVYAAEELPRGARAYGLSVLVLAAALGAGMAVWVLPVADLHEAGWRIVYVVPLLSLFGLAAVGRRLPESRRFEANMPEANPHDRDGAAEQPGIEYRRLLLLAAVAFLFLVFAAPASQFQNDFLKDHRGFTASGITLYTILTTTPAGIGIFMAGRLADTRGRRGVASIGLLGGTAFLVASYYATGGLMWGAHLAGVVVGSLTVAMGVYGPELFSTRHRARANGLIVTLGVTGSASGLLLVGFLSDHFDSYGHAFAIAAIGPLLATVLVLWRFPETAKVELEDLNPGDARID</sequence>
<proteinExistence type="predicted"/>
<dbReference type="PANTHER" id="PTHR23508:SF10">
    <property type="entry name" value="CARBOXYLIC ACID TRANSPORTER PROTEIN HOMOLOG"/>
    <property type="match status" value="1"/>
</dbReference>
<organism evidence="7">
    <name type="scientific">marine metagenome</name>
    <dbReference type="NCBI Taxonomy" id="408172"/>
    <lineage>
        <taxon>unclassified sequences</taxon>
        <taxon>metagenomes</taxon>
        <taxon>ecological metagenomes</taxon>
    </lineage>
</organism>
<feature type="transmembrane region" description="Helical" evidence="5">
    <location>
        <begin position="270"/>
        <end position="289"/>
    </location>
</feature>
<feature type="transmembrane region" description="Helical" evidence="5">
    <location>
        <begin position="356"/>
        <end position="379"/>
    </location>
</feature>
<dbReference type="PANTHER" id="PTHR23508">
    <property type="entry name" value="CARBOXYLIC ACID TRANSPORTER PROTEIN HOMOLOG"/>
    <property type="match status" value="1"/>
</dbReference>
<dbReference type="EMBL" id="UINC01011633">
    <property type="protein sequence ID" value="SVA51216.1"/>
    <property type="molecule type" value="Genomic_DNA"/>
</dbReference>
<dbReference type="SUPFAM" id="SSF103473">
    <property type="entry name" value="MFS general substrate transporter"/>
    <property type="match status" value="1"/>
</dbReference>
<dbReference type="Pfam" id="PF07690">
    <property type="entry name" value="MFS_1"/>
    <property type="match status" value="1"/>
</dbReference>
<dbReference type="GO" id="GO:0005886">
    <property type="term" value="C:plasma membrane"/>
    <property type="evidence" value="ECO:0007669"/>
    <property type="project" value="TreeGrafter"/>
</dbReference>
<dbReference type="InterPro" id="IPR005828">
    <property type="entry name" value="MFS_sugar_transport-like"/>
</dbReference>